<dbReference type="InterPro" id="IPR025857">
    <property type="entry name" value="MacB_PCD"/>
</dbReference>
<keyword evidence="3 7" id="KW-0812">Transmembrane</keyword>
<sequence>MTTKYLPKNIYLNLTIAVKSLGSFKLRTFLAITGVVLGTLSLITVANTSRSMELKTIKDLETFGKNLLTVKSGLMRGHGSPSDLAESTRLTIDDARAIKESLPAAKIVAPVATKTFPVRYRNTTLTGTTMMGIPMEFFQLKKIPVGQGRLFTEKDTMEKTAIVGSKVAERLFKGEDPIGKTIFISQVACEVIEVLVPMAVDLSGMNEDNIIYLPLSTFMKRLKNTTSINLIYVEAVSEEAAGRLKGEIEGLLRQRHNIKKGEKDDFTVAELKDINSMQTKTMKIVVTLGMITSAISFTISSIGILSIMILMVDERKVEIGIRRAVGARKRDIAMQFLTEASFISLMGAAAGLVAGIALSLGISALAKIPFAVSPFGVITAFTASIVTGIASGIYPSVKAMEIQPVSILRS</sequence>
<dbReference type="Pfam" id="PF12704">
    <property type="entry name" value="MacB_PCD"/>
    <property type="match status" value="1"/>
</dbReference>
<dbReference type="PANTHER" id="PTHR30572">
    <property type="entry name" value="MEMBRANE COMPONENT OF TRANSPORTER-RELATED"/>
    <property type="match status" value="1"/>
</dbReference>
<keyword evidence="10" id="KW-0378">Hydrolase</keyword>
<dbReference type="InterPro" id="IPR003838">
    <property type="entry name" value="ABC3_permease_C"/>
</dbReference>
<dbReference type="EMBL" id="LNQR01000081">
    <property type="protein sequence ID" value="KWT82935.1"/>
    <property type="molecule type" value="Genomic_DNA"/>
</dbReference>
<evidence type="ECO:0000259" key="8">
    <source>
        <dbReference type="Pfam" id="PF02687"/>
    </source>
</evidence>
<evidence type="ECO:0000256" key="5">
    <source>
        <dbReference type="ARBA" id="ARBA00023136"/>
    </source>
</evidence>
<keyword evidence="11" id="KW-1185">Reference proteome</keyword>
<evidence type="ECO:0000256" key="7">
    <source>
        <dbReference type="SAM" id="Phobius"/>
    </source>
</evidence>
<evidence type="ECO:0000313" key="10">
    <source>
        <dbReference type="EMBL" id="KWT82935.1"/>
    </source>
</evidence>
<name>A0ABR5SDA6_9BACT</name>
<feature type="transmembrane region" description="Helical" evidence="7">
    <location>
        <begin position="370"/>
        <end position="394"/>
    </location>
</feature>
<gene>
    <name evidence="10" type="ORF">ASN18_2296</name>
</gene>
<dbReference type="RefSeq" id="WP_236861699.1">
    <property type="nucleotide sequence ID" value="NZ_LNQR01000081.1"/>
</dbReference>
<keyword evidence="4 7" id="KW-1133">Transmembrane helix</keyword>
<accession>A0ABR5SDA6</accession>
<feature type="transmembrane region" description="Helical" evidence="7">
    <location>
        <begin position="29"/>
        <end position="48"/>
    </location>
</feature>
<feature type="transmembrane region" description="Helical" evidence="7">
    <location>
        <begin position="332"/>
        <end position="358"/>
    </location>
</feature>
<keyword evidence="5 7" id="KW-0472">Membrane</keyword>
<protein>
    <submittedName>
        <fullName evidence="10">ABC transporter permease</fullName>
        <ecNumber evidence="10">3.6.3.-</ecNumber>
    </submittedName>
</protein>
<keyword evidence="2" id="KW-1003">Cell membrane</keyword>
<evidence type="ECO:0000313" key="11">
    <source>
        <dbReference type="Proteomes" id="UP000060487"/>
    </source>
</evidence>
<evidence type="ECO:0000259" key="9">
    <source>
        <dbReference type="Pfam" id="PF12704"/>
    </source>
</evidence>
<evidence type="ECO:0000256" key="6">
    <source>
        <dbReference type="ARBA" id="ARBA00038076"/>
    </source>
</evidence>
<dbReference type="EC" id="3.6.3.-" evidence="10"/>
<comment type="subcellular location">
    <subcellularLocation>
        <location evidence="1">Cell membrane</location>
        <topology evidence="1">Multi-pass membrane protein</topology>
    </subcellularLocation>
</comment>
<reference evidence="10 11" key="1">
    <citation type="submission" date="2015-11" db="EMBL/GenBank/DDBJ databases">
        <authorList>
            <person name="Lin W."/>
        </authorList>
    </citation>
    <scope>NUCLEOTIDE SEQUENCE [LARGE SCALE GENOMIC DNA]</scope>
    <source>
        <strain evidence="10 11">HCH-1</strain>
    </source>
</reference>
<evidence type="ECO:0000256" key="3">
    <source>
        <dbReference type="ARBA" id="ARBA00022692"/>
    </source>
</evidence>
<dbReference type="PANTHER" id="PTHR30572:SF4">
    <property type="entry name" value="ABC TRANSPORTER PERMEASE YTRF"/>
    <property type="match status" value="1"/>
</dbReference>
<organism evidence="10 11">
    <name type="scientific">Candidatus Magnetominusculus xianensis</name>
    <dbReference type="NCBI Taxonomy" id="1748249"/>
    <lineage>
        <taxon>Bacteria</taxon>
        <taxon>Pseudomonadati</taxon>
        <taxon>Nitrospirota</taxon>
        <taxon>Nitrospiria</taxon>
        <taxon>Nitrospirales</taxon>
        <taxon>Nitrospiraceae</taxon>
        <taxon>Candidatus Magnetominusculus</taxon>
    </lineage>
</organism>
<comment type="similarity">
    <text evidence="6">Belongs to the ABC-4 integral membrane protein family.</text>
</comment>
<feature type="domain" description="MacB-like periplasmic core" evidence="9">
    <location>
        <begin position="28"/>
        <end position="249"/>
    </location>
</feature>
<dbReference type="InterPro" id="IPR050250">
    <property type="entry name" value="Macrolide_Exporter_MacB"/>
</dbReference>
<feature type="transmembrane region" description="Helical" evidence="7">
    <location>
        <begin position="284"/>
        <end position="312"/>
    </location>
</feature>
<evidence type="ECO:0000256" key="1">
    <source>
        <dbReference type="ARBA" id="ARBA00004651"/>
    </source>
</evidence>
<comment type="caution">
    <text evidence="10">The sequence shown here is derived from an EMBL/GenBank/DDBJ whole genome shotgun (WGS) entry which is preliminary data.</text>
</comment>
<evidence type="ECO:0000256" key="4">
    <source>
        <dbReference type="ARBA" id="ARBA00022989"/>
    </source>
</evidence>
<dbReference type="Pfam" id="PF02687">
    <property type="entry name" value="FtsX"/>
    <property type="match status" value="1"/>
</dbReference>
<dbReference type="Proteomes" id="UP000060487">
    <property type="component" value="Unassembled WGS sequence"/>
</dbReference>
<dbReference type="GO" id="GO:0016787">
    <property type="term" value="F:hydrolase activity"/>
    <property type="evidence" value="ECO:0007669"/>
    <property type="project" value="UniProtKB-KW"/>
</dbReference>
<evidence type="ECO:0000256" key="2">
    <source>
        <dbReference type="ARBA" id="ARBA00022475"/>
    </source>
</evidence>
<feature type="domain" description="ABC3 transporter permease C-terminal" evidence="8">
    <location>
        <begin position="291"/>
        <end position="404"/>
    </location>
</feature>
<proteinExistence type="inferred from homology"/>